<dbReference type="AlphaFoldDB" id="A0AAI9TQV4"/>
<sequence>MWQFHHSEFIPVQSYPYFSPEDGVLAIVRFSYIKNKDSRLWIAWPVINYMLILDEHHMYSTQARRRITLS</sequence>
<reference evidence="1" key="1">
    <citation type="submission" date="2015-06" db="EMBL/GenBank/DDBJ databases">
        <authorList>
            <person name="Nguyen H."/>
        </authorList>
    </citation>
    <scope>NUCLEOTIDE SEQUENCE</scope>
    <source>
        <strain evidence="1">DAOM 180753</strain>
    </source>
</reference>
<dbReference type="Proteomes" id="UP001227192">
    <property type="component" value="Unassembled WGS sequence"/>
</dbReference>
<name>A0AAI9TQV4_PENTH</name>
<gene>
    <name evidence="1" type="ORF">VN97_g1498</name>
</gene>
<evidence type="ECO:0000313" key="2">
    <source>
        <dbReference type="Proteomes" id="UP001227192"/>
    </source>
</evidence>
<reference evidence="1" key="2">
    <citation type="journal article" date="2016" name="Fungal Biol.">
        <title>Ochratoxin A production by Penicillium thymicola.</title>
        <authorList>
            <person name="Nguyen H.D.T."/>
            <person name="McMullin D.R."/>
            <person name="Ponomareva E."/>
            <person name="Riley R."/>
            <person name="Pomraning K.R."/>
            <person name="Baker S.E."/>
            <person name="Seifert K.A."/>
        </authorList>
    </citation>
    <scope>NUCLEOTIDE SEQUENCE</scope>
    <source>
        <strain evidence="1">DAOM 180753</strain>
    </source>
</reference>
<proteinExistence type="predicted"/>
<organism evidence="1 2">
    <name type="scientific">Penicillium thymicola</name>
    <dbReference type="NCBI Taxonomy" id="293382"/>
    <lineage>
        <taxon>Eukaryota</taxon>
        <taxon>Fungi</taxon>
        <taxon>Dikarya</taxon>
        <taxon>Ascomycota</taxon>
        <taxon>Pezizomycotina</taxon>
        <taxon>Eurotiomycetes</taxon>
        <taxon>Eurotiomycetidae</taxon>
        <taxon>Eurotiales</taxon>
        <taxon>Aspergillaceae</taxon>
        <taxon>Penicillium</taxon>
    </lineage>
</organism>
<evidence type="ECO:0000313" key="1">
    <source>
        <dbReference type="EMBL" id="KAJ9491777.1"/>
    </source>
</evidence>
<comment type="caution">
    <text evidence="1">The sequence shown here is derived from an EMBL/GenBank/DDBJ whole genome shotgun (WGS) entry which is preliminary data.</text>
</comment>
<accession>A0AAI9TQV4</accession>
<keyword evidence="2" id="KW-1185">Reference proteome</keyword>
<dbReference type="EMBL" id="LACB01000025">
    <property type="protein sequence ID" value="KAJ9491777.1"/>
    <property type="molecule type" value="Genomic_DNA"/>
</dbReference>
<protein>
    <submittedName>
        <fullName evidence="1">Uncharacterized protein</fullName>
    </submittedName>
</protein>